<evidence type="ECO:0000313" key="7">
    <source>
        <dbReference type="Proteomes" id="UP001159405"/>
    </source>
</evidence>
<dbReference type="PANTHER" id="PTHR44329">
    <property type="entry name" value="SERINE/THREONINE-PROTEIN KINASE TNNI3K-RELATED"/>
    <property type="match status" value="1"/>
</dbReference>
<evidence type="ECO:0000313" key="6">
    <source>
        <dbReference type="EMBL" id="CAH3046730.1"/>
    </source>
</evidence>
<dbReference type="CDD" id="cd03801">
    <property type="entry name" value="GT4_PimA-like"/>
    <property type="match status" value="1"/>
</dbReference>
<proteinExistence type="predicted"/>
<evidence type="ECO:0000256" key="4">
    <source>
        <dbReference type="SAM" id="MobiDB-lite"/>
    </source>
</evidence>
<feature type="binding site" evidence="3">
    <location>
        <position position="1209"/>
    </location>
    <ligand>
        <name>ATP</name>
        <dbReference type="ChEBI" id="CHEBI:30616"/>
    </ligand>
</feature>
<keyword evidence="2 3" id="KW-0067">ATP-binding</keyword>
<dbReference type="EMBL" id="CALNXK010000014">
    <property type="protein sequence ID" value="CAH3046730.1"/>
    <property type="molecule type" value="Genomic_DNA"/>
</dbReference>
<dbReference type="PROSITE" id="PS00109">
    <property type="entry name" value="PROTEIN_KINASE_TYR"/>
    <property type="match status" value="1"/>
</dbReference>
<dbReference type="SUPFAM" id="SSF57997">
    <property type="entry name" value="Tropomyosin"/>
    <property type="match status" value="1"/>
</dbReference>
<dbReference type="InterPro" id="IPR000719">
    <property type="entry name" value="Prot_kinase_dom"/>
</dbReference>
<dbReference type="PROSITE" id="PS50011">
    <property type="entry name" value="PROTEIN_KINASE_DOM"/>
    <property type="match status" value="1"/>
</dbReference>
<keyword evidence="1 3" id="KW-0547">Nucleotide-binding</keyword>
<feature type="region of interest" description="Disordered" evidence="4">
    <location>
        <begin position="800"/>
        <end position="900"/>
    </location>
</feature>
<feature type="compositionally biased region" description="Basic and acidic residues" evidence="4">
    <location>
        <begin position="800"/>
        <end position="809"/>
    </location>
</feature>
<dbReference type="SUPFAM" id="SSF56112">
    <property type="entry name" value="Protein kinase-like (PK-like)"/>
    <property type="match status" value="1"/>
</dbReference>
<comment type="caution">
    <text evidence="6">The sequence shown here is derived from an EMBL/GenBank/DDBJ whole genome shotgun (WGS) entry which is preliminary data.</text>
</comment>
<dbReference type="Gene3D" id="3.30.200.20">
    <property type="entry name" value="Phosphorylase Kinase, domain 1"/>
    <property type="match status" value="1"/>
</dbReference>
<organism evidence="6 7">
    <name type="scientific">Porites lobata</name>
    <dbReference type="NCBI Taxonomy" id="104759"/>
    <lineage>
        <taxon>Eukaryota</taxon>
        <taxon>Metazoa</taxon>
        <taxon>Cnidaria</taxon>
        <taxon>Anthozoa</taxon>
        <taxon>Hexacorallia</taxon>
        <taxon>Scleractinia</taxon>
        <taxon>Fungiina</taxon>
        <taxon>Poritidae</taxon>
        <taxon>Porites</taxon>
    </lineage>
</organism>
<feature type="compositionally biased region" description="Basic and acidic residues" evidence="4">
    <location>
        <begin position="859"/>
        <end position="893"/>
    </location>
</feature>
<reference evidence="6 7" key="1">
    <citation type="submission" date="2022-05" db="EMBL/GenBank/DDBJ databases">
        <authorList>
            <consortium name="Genoscope - CEA"/>
            <person name="William W."/>
        </authorList>
    </citation>
    <scope>NUCLEOTIDE SEQUENCE [LARGE SCALE GENOMIC DNA]</scope>
</reference>
<sequence length="1422" mass="165828">MSSVSSPRGGRWGGESKRVLESKAWIPDSVPLELGFRHRIPIVRWISDSLKYIIRIPRPRIRDFLSKTSRIQLTRNIKKFFPHAVDYFKFITSFYCGHHSTCTVSANYCDDVMISGLLSLQIESESHFPGCSPRTLCFPPIDNHVGNLCKGKTPLFTQINQYFAVRIDSDQVSIPSSLVYDMFLNFYCFHGNVLMTGKPQNIPESHSVNHFAQIPITFPWVPEGFLSYLFLIVCNEAGEKDFRSQGWVYKTEKLLPFEINLTKFIANCFFKYRQIPRVRVMYLSASILTGFSYSFRFHCHAINTAQKNKLETVQLFSIGQHIRILVSRTVKTRKFKLLYFRNETCFGAGNLYKDLFSIYLQPRYSAMESNLDEHQDDSGSRPSSSRLGVLFLGSEWGSIKGGLSTINRELAINVAKHPEVDVTFFVPRCNERDKEAALGHNIKLVEATELIGMEELQWLCCPPSDLHIDVVVGHGIPLGPQANLISKIFKCKWVQVVHTIPEELGMYKAYLNPVSNAQEKHKTELQLCKEADFVVSIGPKLNEAFHSYLASCNKGEMFLNFTPGILSEFSEIVHDSERPTTKFRVLLLSRGDVEDFSVKGLDIAAKAVAALSDLNVSLVFVGAKTEELEKVTERFLQCGIQEKYLTVRGFVENREELKQLFSGMDLAIMPSRTEGFGLSGLEALSAGLPTLVSGNSGFGDALREVFFGSHYVVDSDKDQDWSIAIKKLRNKQKSKRLEESKLLRSLYASTYSSEEQCKELILKMTTVVQAERTQALRGTDLVRQLRVMQESEENLQKQLREMQQREENLQRQLAEMQQREGNSQMQLREMQQREENSQRQLREIQQREENSQRQLVEMQQHEENSQKRLKEMQQREENSQRQLVEMKEREENSQRQLRKTQQHEVYLQRQLSDIQELEETGQRKIRDLQECEEKSQRTLREVYEREENSQKQLIEMQKREEVLRRRLIEMHEREESNERELREMQQRVVNFQRQLREMQQREENWLVELEEMEKRKASSRSQLKSVHQRKDNSQGYLMENLLPEENLQRQLNETRQSEEHLQRLSREIQQREQTTERQLLEMRQREENSQRQLREMRQREQNSQRQLREMRQREQNSERQLGETQELFEIFQAQASTVERQLREKDQEVNELVLSLSLAQHSISELRRQETYDWAISRDEIQMKENCLGRGGWGSVYEGLYCGCTVAVKQIHDLILSPHNERYFEREMNITSKCRHPHLLLFIGATNDEGTPLFVTELMEKSLRKLLEQRPLSKTEISVISLDVARALNYLHLKKPHPIIHRDVSSANVLLWRQGDQWRGKVSDYGTANFMQQIMTVAPGAMIYSAPEALTSNQTPKVDVYSFGVLLCEMCVRELPDPERRDEQILMITNRVIRDLVRRCLHRDPEARPTMQEVIDELSRAV</sequence>
<gene>
    <name evidence="6" type="ORF">PLOB_00008273</name>
</gene>
<dbReference type="PROSITE" id="PS00107">
    <property type="entry name" value="PROTEIN_KINASE_ATP"/>
    <property type="match status" value="1"/>
</dbReference>
<dbReference type="InterPro" id="IPR017441">
    <property type="entry name" value="Protein_kinase_ATP_BS"/>
</dbReference>
<dbReference type="Pfam" id="PF20706">
    <property type="entry name" value="GT4-conflict"/>
    <property type="match status" value="1"/>
</dbReference>
<evidence type="ECO:0000256" key="2">
    <source>
        <dbReference type="ARBA" id="ARBA00022840"/>
    </source>
</evidence>
<feature type="compositionally biased region" description="Basic and acidic residues" evidence="4">
    <location>
        <begin position="1055"/>
        <end position="1120"/>
    </location>
</feature>
<dbReference type="InterPro" id="IPR008266">
    <property type="entry name" value="Tyr_kinase_AS"/>
</dbReference>
<name>A0ABN8NF74_9CNID</name>
<dbReference type="PANTHER" id="PTHR44329:SF298">
    <property type="entry name" value="MIXED LINEAGE KINASE DOMAIN-LIKE PROTEIN"/>
    <property type="match status" value="1"/>
</dbReference>
<dbReference type="InterPro" id="IPR051681">
    <property type="entry name" value="Ser/Thr_Kinases-Pseudokinases"/>
</dbReference>
<feature type="domain" description="Protein kinase" evidence="5">
    <location>
        <begin position="1182"/>
        <end position="1422"/>
    </location>
</feature>
<dbReference type="Proteomes" id="UP001159405">
    <property type="component" value="Unassembled WGS sequence"/>
</dbReference>
<feature type="compositionally biased region" description="Basic and acidic residues" evidence="4">
    <location>
        <begin position="830"/>
        <end position="851"/>
    </location>
</feature>
<dbReference type="InterPro" id="IPR011009">
    <property type="entry name" value="Kinase-like_dom_sf"/>
</dbReference>
<feature type="region of interest" description="Disordered" evidence="4">
    <location>
        <begin position="1052"/>
        <end position="1120"/>
    </location>
</feature>
<accession>A0ABN8NF74</accession>
<dbReference type="SUPFAM" id="SSF53756">
    <property type="entry name" value="UDP-Glycosyltransferase/glycogen phosphorylase"/>
    <property type="match status" value="1"/>
</dbReference>
<feature type="region of interest" description="Disordered" evidence="4">
    <location>
        <begin position="1016"/>
        <end position="1036"/>
    </location>
</feature>
<evidence type="ECO:0000256" key="3">
    <source>
        <dbReference type="PROSITE-ProRule" id="PRU10141"/>
    </source>
</evidence>
<dbReference type="Pfam" id="PF00069">
    <property type="entry name" value="Pkinase"/>
    <property type="match status" value="1"/>
</dbReference>
<evidence type="ECO:0000256" key="1">
    <source>
        <dbReference type="ARBA" id="ARBA00022741"/>
    </source>
</evidence>
<dbReference type="Gene3D" id="3.40.50.2000">
    <property type="entry name" value="Glycogen Phosphorylase B"/>
    <property type="match status" value="2"/>
</dbReference>
<evidence type="ECO:0000259" key="5">
    <source>
        <dbReference type="PROSITE" id="PS50011"/>
    </source>
</evidence>
<keyword evidence="7" id="KW-1185">Reference proteome</keyword>
<dbReference type="Gene3D" id="1.10.510.10">
    <property type="entry name" value="Transferase(Phosphotransferase) domain 1"/>
    <property type="match status" value="1"/>
</dbReference>
<protein>
    <recommendedName>
        <fullName evidence="5">Protein kinase domain-containing protein</fullName>
    </recommendedName>
</protein>